<feature type="region of interest" description="Disordered" evidence="1">
    <location>
        <begin position="66"/>
        <end position="97"/>
    </location>
</feature>
<dbReference type="RefSeq" id="WP_167141768.1">
    <property type="nucleotide sequence ID" value="NZ_VWXD01000009.1"/>
</dbReference>
<accession>A0ABX0R075</accession>
<evidence type="ECO:0008006" key="4">
    <source>
        <dbReference type="Google" id="ProtNLM"/>
    </source>
</evidence>
<organism evidence="2 3">
    <name type="scientific">Candidatus Pantoea formicae</name>
    <dbReference type="NCBI Taxonomy" id="2608355"/>
    <lineage>
        <taxon>Bacteria</taxon>
        <taxon>Pseudomonadati</taxon>
        <taxon>Pseudomonadota</taxon>
        <taxon>Gammaproteobacteria</taxon>
        <taxon>Enterobacterales</taxon>
        <taxon>Erwiniaceae</taxon>
        <taxon>Pantoea</taxon>
    </lineage>
</organism>
<reference evidence="2 3" key="1">
    <citation type="journal article" date="2019" name="bioRxiv">
        <title>Bacteria contribute to plant secondary compound degradation in a generalist herbivore system.</title>
        <authorList>
            <person name="Francoeur C.B."/>
            <person name="Khadempour L."/>
            <person name="Moreira-Soto R.D."/>
            <person name="Gotting K."/>
            <person name="Book A.J."/>
            <person name="Pinto-Tomas A.A."/>
            <person name="Keefover-Ring K."/>
            <person name="Currie C.R."/>
        </authorList>
    </citation>
    <scope>NUCLEOTIDE SEQUENCE [LARGE SCALE GENOMIC DNA]</scope>
    <source>
        <strain evidence="2 3">Acro-805</strain>
    </source>
</reference>
<proteinExistence type="predicted"/>
<keyword evidence="3" id="KW-1185">Reference proteome</keyword>
<protein>
    <recommendedName>
        <fullName evidence="4">Anti-adapter protein IraP</fullName>
    </recommendedName>
</protein>
<comment type="caution">
    <text evidence="2">The sequence shown here is derived from an EMBL/GenBank/DDBJ whole genome shotgun (WGS) entry which is preliminary data.</text>
</comment>
<sequence length="97" mass="10842">MNRSNQQQAIDEIIGEAAFALLQDGGAINLRALIVQLNEMQRSADDVQRQTLILLALAEIRQSREEGGALPKVRNESTDNAFSHFSELRTSPTKRKH</sequence>
<evidence type="ECO:0000313" key="3">
    <source>
        <dbReference type="Proteomes" id="UP000780690"/>
    </source>
</evidence>
<evidence type="ECO:0000313" key="2">
    <source>
        <dbReference type="EMBL" id="NIF02600.1"/>
    </source>
</evidence>
<name>A0ABX0R075_9GAMM</name>
<feature type="compositionally biased region" description="Polar residues" evidence="1">
    <location>
        <begin position="78"/>
        <end position="91"/>
    </location>
</feature>
<dbReference type="Proteomes" id="UP000780690">
    <property type="component" value="Unassembled WGS sequence"/>
</dbReference>
<dbReference type="EMBL" id="VWXD01000009">
    <property type="protein sequence ID" value="NIF02600.1"/>
    <property type="molecule type" value="Genomic_DNA"/>
</dbReference>
<feature type="compositionally biased region" description="Basic and acidic residues" evidence="1">
    <location>
        <begin position="66"/>
        <end position="77"/>
    </location>
</feature>
<evidence type="ECO:0000256" key="1">
    <source>
        <dbReference type="SAM" id="MobiDB-lite"/>
    </source>
</evidence>
<gene>
    <name evidence="2" type="ORF">F3J38_21540</name>
</gene>